<organism evidence="2">
    <name type="scientific">uncultured Rubrobacteraceae bacterium</name>
    <dbReference type="NCBI Taxonomy" id="349277"/>
    <lineage>
        <taxon>Bacteria</taxon>
        <taxon>Bacillati</taxon>
        <taxon>Actinomycetota</taxon>
        <taxon>Rubrobacteria</taxon>
        <taxon>Rubrobacterales</taxon>
        <taxon>Rubrobacteraceae</taxon>
        <taxon>environmental samples</taxon>
    </lineage>
</organism>
<proteinExistence type="predicted"/>
<dbReference type="EMBL" id="CADCUW010000073">
    <property type="protein sequence ID" value="CAA9390265.1"/>
    <property type="molecule type" value="Genomic_DNA"/>
</dbReference>
<accession>A0A6J4NMK1</accession>
<reference evidence="2" key="1">
    <citation type="submission" date="2020-02" db="EMBL/GenBank/DDBJ databases">
        <authorList>
            <person name="Meier V. D."/>
        </authorList>
    </citation>
    <scope>NUCLEOTIDE SEQUENCE</scope>
    <source>
        <strain evidence="2">AVDCRST_MAG01</strain>
    </source>
</reference>
<evidence type="ECO:0000256" key="1">
    <source>
        <dbReference type="SAM" id="MobiDB-lite"/>
    </source>
</evidence>
<evidence type="ECO:0000313" key="2">
    <source>
        <dbReference type="EMBL" id="CAA9390265.1"/>
    </source>
</evidence>
<sequence length="25" mass="2596">MGDGGGEMETRAAVAFEAEKPLSIE</sequence>
<dbReference type="AlphaFoldDB" id="A0A6J4NMK1"/>
<protein>
    <submittedName>
        <fullName evidence="2">Uncharacterized protein</fullName>
    </submittedName>
</protein>
<gene>
    <name evidence="2" type="ORF">AVDCRST_MAG01-01-473</name>
</gene>
<name>A0A6J4NMK1_9ACTN</name>
<feature type="region of interest" description="Disordered" evidence="1">
    <location>
        <begin position="1"/>
        <end position="25"/>
    </location>
</feature>
<feature type="non-terminal residue" evidence="2">
    <location>
        <position position="25"/>
    </location>
</feature>